<keyword evidence="1" id="KW-1133">Transmembrane helix</keyword>
<reference evidence="2 3" key="1">
    <citation type="journal article" date="2020" name="Viruses">
        <title>Diversity and Host Interactions Among Virulent and Temperate Baltic Sea Flavobacterium Phages.</title>
        <authorList>
            <person name="Nilsson E."/>
            <person name="Bayfield O.W."/>
            <person name="Lundin D."/>
            <person name="Antson A.A."/>
            <person name="Holmfeldt K."/>
        </authorList>
    </citation>
    <scope>NUCLEOTIDE SEQUENCE [LARGE SCALE GENOMIC DNA]</scope>
</reference>
<name>A0A6B9L992_9CAUD</name>
<gene>
    <name evidence="2" type="ORF">pippi81_gp053</name>
</gene>
<organism evidence="2 3">
    <name type="scientific">Flavobacterium phage vB_FspM_pippi8-1</name>
    <dbReference type="NCBI Taxonomy" id="2686244"/>
    <lineage>
        <taxon>Viruses</taxon>
        <taxon>Duplodnaviria</taxon>
        <taxon>Heunggongvirae</taxon>
        <taxon>Uroviricota</taxon>
        <taxon>Caudoviricetes</taxon>
        <taxon>Winoviridae</taxon>
        <taxon>Pippivirus</taxon>
        <taxon>Pippivirus pippi</taxon>
    </lineage>
</organism>
<keyword evidence="1" id="KW-0812">Transmembrane</keyword>
<dbReference type="EMBL" id="MN812205">
    <property type="protein sequence ID" value="QHB38617.1"/>
    <property type="molecule type" value="Genomic_DNA"/>
</dbReference>
<sequence>MNKQKLIIIVNLFLTAVASSQNLQTSKDSIKVAILDIDKATEKMIEGKQAKEQLKASNDAFDACNEIKAELKGQNLILKSNLINLKDALANSEQNTEAFKKVAENEKNRGIRRGFYGFLKGVGVTVSVVAVLLLVN</sequence>
<accession>A0A6B9L992</accession>
<protein>
    <submittedName>
        <fullName evidence="2">Uncharacterized protein</fullName>
    </submittedName>
</protein>
<keyword evidence="1" id="KW-0472">Membrane</keyword>
<dbReference type="Proteomes" id="UP000465063">
    <property type="component" value="Segment"/>
</dbReference>
<feature type="transmembrane region" description="Helical" evidence="1">
    <location>
        <begin position="115"/>
        <end position="135"/>
    </location>
</feature>
<keyword evidence="3" id="KW-1185">Reference proteome</keyword>
<evidence type="ECO:0000256" key="1">
    <source>
        <dbReference type="SAM" id="Phobius"/>
    </source>
</evidence>
<proteinExistence type="predicted"/>
<evidence type="ECO:0000313" key="2">
    <source>
        <dbReference type="EMBL" id="QHB38617.1"/>
    </source>
</evidence>
<evidence type="ECO:0000313" key="3">
    <source>
        <dbReference type="Proteomes" id="UP000465063"/>
    </source>
</evidence>